<reference evidence="1 2" key="1">
    <citation type="submission" date="2015-01" db="EMBL/GenBank/DDBJ databases">
        <title>Draft genome of the acidophilic iron oxidizer Ferrimicrobium acidiphilum strain T23.</title>
        <authorList>
            <person name="Poehlein A."/>
            <person name="Eisen S."/>
            <person name="Schloemann M."/>
            <person name="Johnson B.D."/>
            <person name="Daniel R."/>
            <person name="Muehling M."/>
        </authorList>
    </citation>
    <scope>NUCLEOTIDE SEQUENCE [LARGE SCALE GENOMIC DNA]</scope>
    <source>
        <strain evidence="1 2">T23</strain>
    </source>
</reference>
<dbReference type="EC" id="4.1.2.44" evidence="1"/>
<dbReference type="NCBIfam" id="TIGR03222">
    <property type="entry name" value="benzo_boxC"/>
    <property type="match status" value="1"/>
</dbReference>
<dbReference type="AlphaFoldDB" id="A0A0D8FXP5"/>
<protein>
    <submittedName>
        <fullName evidence="1">Benzoyl-CoA-dihydrodiol lyase</fullName>
        <ecNumber evidence="1">4.1.2.44</ecNumber>
    </submittedName>
</protein>
<dbReference type="OrthoDB" id="7234377at2"/>
<name>A0A0D8FXP5_9ACTN</name>
<dbReference type="PANTHER" id="PTHR11941:SF54">
    <property type="entry name" value="ENOYL-COA HYDRATASE, MITOCHONDRIAL"/>
    <property type="match status" value="1"/>
</dbReference>
<dbReference type="GeneID" id="78371399"/>
<dbReference type="GO" id="GO:0006635">
    <property type="term" value="P:fatty acid beta-oxidation"/>
    <property type="evidence" value="ECO:0007669"/>
    <property type="project" value="TreeGrafter"/>
</dbReference>
<dbReference type="SUPFAM" id="SSF52096">
    <property type="entry name" value="ClpP/crotonase"/>
    <property type="match status" value="2"/>
</dbReference>
<comment type="caution">
    <text evidence="1">The sequence shown here is derived from an EMBL/GenBank/DDBJ whole genome shotgun (WGS) entry which is preliminary data.</text>
</comment>
<dbReference type="InterPro" id="IPR001753">
    <property type="entry name" value="Enoyl-CoA_hydra/iso"/>
</dbReference>
<dbReference type="GO" id="GO:0016829">
    <property type="term" value="F:lyase activity"/>
    <property type="evidence" value="ECO:0007669"/>
    <property type="project" value="UniProtKB-KW"/>
</dbReference>
<dbReference type="STRING" id="1121877.FEAC_00380"/>
<keyword evidence="1" id="KW-0456">Lyase</keyword>
<dbReference type="InterPro" id="IPR029045">
    <property type="entry name" value="ClpP/crotonase-like_dom_sf"/>
</dbReference>
<dbReference type="CDD" id="cd06558">
    <property type="entry name" value="crotonase-like"/>
    <property type="match status" value="1"/>
</dbReference>
<dbReference type="Pfam" id="PF00378">
    <property type="entry name" value="ECH_1"/>
    <property type="match status" value="1"/>
</dbReference>
<dbReference type="EMBL" id="JXUW01000001">
    <property type="protein sequence ID" value="KJE78048.1"/>
    <property type="molecule type" value="Genomic_DNA"/>
</dbReference>
<dbReference type="Proteomes" id="UP000032336">
    <property type="component" value="Unassembled WGS sequence"/>
</dbReference>
<organism evidence="1 2">
    <name type="scientific">Ferrimicrobium acidiphilum DSM 19497</name>
    <dbReference type="NCBI Taxonomy" id="1121877"/>
    <lineage>
        <taxon>Bacteria</taxon>
        <taxon>Bacillati</taxon>
        <taxon>Actinomycetota</taxon>
        <taxon>Acidimicrobiia</taxon>
        <taxon>Acidimicrobiales</taxon>
        <taxon>Acidimicrobiaceae</taxon>
        <taxon>Ferrimicrobium</taxon>
    </lineage>
</organism>
<dbReference type="PATRIC" id="fig|1121877.4.peg.43"/>
<evidence type="ECO:0000313" key="2">
    <source>
        <dbReference type="Proteomes" id="UP000032336"/>
    </source>
</evidence>
<sequence length="535" mass="59337">MIDLRTHPDRYHHWTLKIGGRQAELVLNVDEHETIGDGYELKMNSYDLGVDIELADALERLRFSHPEITTVLVRSAKDRVFCAGANIGMLAGASHQHKVNFCKFTNETRLFLEDTPAHFIAIVEGTAAGGGYELALSCDTIVLVDDGSASVSLPEVPLLAVLPGTGGLTRLTDKRKVRRDRADYFCTLEEGVRGHRAKEWNLVDYVVPRSGLPSLLDSLTPSIDEPHQRHVTGIVLNELTRELTADSIDYTHIHAHFDRANGVANITIQGPDVTPETPAELLAEGDASWLIATAREFNDLICHLRFNEPTLGTLLLTTQGDHTVAQHYIEAIELWRDEWIVDEGLALWSRTLARLDLTSRSLITAVDSNSCFVGPLAELVFGADRSFYLDDGDARLTVSRINLDAFPMMNGISRLASRFWGEPTRLEELTAVLNQALDAQTAEHLGLVTFIPDAFDWDDELRLALAGRNSFSPDALSAMEANLRFVGPETMATKIFGRLSAWQNWVFNRPNAVGPEGALQRYGTGLTASFQRERI</sequence>
<dbReference type="Gene3D" id="3.90.226.10">
    <property type="entry name" value="2-enoyl-CoA Hydratase, Chain A, domain 1"/>
    <property type="match status" value="2"/>
</dbReference>
<dbReference type="eggNOG" id="COG1024">
    <property type="taxonomic scope" value="Bacteria"/>
</dbReference>
<dbReference type="InterPro" id="IPR017633">
    <property type="entry name" value="Benz-CoA_dihydrodiol_lyase"/>
</dbReference>
<dbReference type="RefSeq" id="WP_035388157.1">
    <property type="nucleotide sequence ID" value="NZ_JQKF01000001.1"/>
</dbReference>
<gene>
    <name evidence="1" type="primary">boxC</name>
    <name evidence="1" type="ORF">FEAC_00380</name>
</gene>
<dbReference type="PANTHER" id="PTHR11941">
    <property type="entry name" value="ENOYL-COA HYDRATASE-RELATED"/>
    <property type="match status" value="1"/>
</dbReference>
<accession>A0A0D8FXP5</accession>
<keyword evidence="2" id="KW-1185">Reference proteome</keyword>
<proteinExistence type="predicted"/>
<evidence type="ECO:0000313" key="1">
    <source>
        <dbReference type="EMBL" id="KJE78048.1"/>
    </source>
</evidence>